<reference evidence="4" key="1">
    <citation type="submission" date="2011-01" db="EMBL/GenBank/DDBJ databases">
        <title>The Genome Sequence of Nematocida parisii strain ERTm3.</title>
        <authorList>
            <consortium name="The Broad Institute Genome Sequencing Platform"/>
            <consortium name="The Broad Institute Genome Sequencing Center for Infectious Disease"/>
            <person name="Cuomo C."/>
            <person name="Troemel E."/>
            <person name="Young S.K."/>
            <person name="Zeng Q."/>
            <person name="Gargeya S."/>
            <person name="Fitzgerald M."/>
            <person name="Haas B."/>
            <person name="Abouelleil A."/>
            <person name="Alvarado L."/>
            <person name="Arachchi H.M."/>
            <person name="Berlin A."/>
            <person name="Chapman S.B."/>
            <person name="Gearin G."/>
            <person name="Goldberg J."/>
            <person name="Griggs A."/>
            <person name="Gujja S."/>
            <person name="Hansen M."/>
            <person name="Heiman D."/>
            <person name="Howarth C."/>
            <person name="Larimer J."/>
            <person name="Lui A."/>
            <person name="MacDonald P.J.P."/>
            <person name="McCowen C."/>
            <person name="Montmayeur A."/>
            <person name="Murphy C."/>
            <person name="Neiman D."/>
            <person name="Pearson M."/>
            <person name="Priest M."/>
            <person name="Roberts A."/>
            <person name="Saif S."/>
            <person name="Shea T."/>
            <person name="Sisk P."/>
            <person name="Stolte C."/>
            <person name="Sykes S."/>
            <person name="Wortman J."/>
            <person name="Nusbaum C."/>
            <person name="Birren B."/>
        </authorList>
    </citation>
    <scope>NUCLEOTIDE SEQUENCE</scope>
    <source>
        <strain evidence="4">ERTm3</strain>
    </source>
</reference>
<dbReference type="GO" id="GO:0000145">
    <property type="term" value="C:exocyst"/>
    <property type="evidence" value="ECO:0007669"/>
    <property type="project" value="InterPro"/>
</dbReference>
<dbReference type="GO" id="GO:0051601">
    <property type="term" value="P:exocyst localization"/>
    <property type="evidence" value="ECO:0007669"/>
    <property type="project" value="TreeGrafter"/>
</dbReference>
<gene>
    <name evidence="4" type="ORF">NEQG_00645</name>
</gene>
<accession>I3EHX9</accession>
<comment type="similarity">
    <text evidence="1">Belongs to the SEC6 family.</text>
</comment>
<evidence type="ECO:0000256" key="3">
    <source>
        <dbReference type="ARBA" id="ARBA00022483"/>
    </source>
</evidence>
<dbReference type="PANTHER" id="PTHR21292:SF1">
    <property type="entry name" value="EXOCYST COMPLEX COMPONENT 3"/>
    <property type="match status" value="1"/>
</dbReference>
<dbReference type="STRING" id="935791.I3EHX9"/>
<protein>
    <submittedName>
        <fullName evidence="4">Uncharacterized protein</fullName>
    </submittedName>
</protein>
<dbReference type="InterPro" id="IPR010326">
    <property type="entry name" value="EXOC3/Sec6"/>
</dbReference>
<dbReference type="InterPro" id="IPR042532">
    <property type="entry name" value="EXOC3/Sec6_C"/>
</dbReference>
<dbReference type="OrthoDB" id="190098at2759"/>
<sequence>MKYFISGLLVYFSAFLSRGVIYAKLFGFLMQNEALQSLIRETEIIKTTLSKIKSHTKQAKDSVESIGKDLVSLESFKNDGLVRVSATAQMNIEKTRQLLGEVKTFGKKYSKLIKEIKNRTESASAASLLSLYKEIKGLLGLKTTTPEISEKISILEKNFEILILTIIDALPEIIETEGAVSYAKAVKISIEESPNELDGTKDNRSIIEENTGSAGGKDVLSCNIDRNRIFEVFLDSVVRRFTENLHNTNLIGKDDLSFILSDLVRLKETDGLAIPSKYKIFSFATIQYHRMLYEYLEANTDKFDPNESIGILLWCKKYYAEMEKMGRMKSALGPVLFAGREGDLVDKYISAAQEKLSEWIHNLANMESKRFQERKKAPDLDGDSKFISIGFMDLLHIIRQQLEPMHVHPGIFKRVSAHILKCVEEFREILMEAVITELDLVLKDKAHNGFEEYCIALSNSGLKFMDCLHTLPFYNDPNMQSISKVFYACMEQSNDALIRNILYVVSPATENIFTEKWISEPVTQTIISTYADYLTDYKESMIDYTFTSFVSALLDSTIELYFDRLTKKRTVYRKEHLSIITMDRKKYREFFSKYLSKNSLKESLRRMDYFISITSSDNISLCTSEVKLYLKDFPDCSKEALIKILRKMPGGSKEFSKEVMSRI</sequence>
<dbReference type="InParanoid" id="I3EHX9"/>
<evidence type="ECO:0000256" key="2">
    <source>
        <dbReference type="ARBA" id="ARBA00022448"/>
    </source>
</evidence>
<keyword evidence="3" id="KW-0268">Exocytosis</keyword>
<dbReference type="Pfam" id="PF06046">
    <property type="entry name" value="Sec6"/>
    <property type="match status" value="1"/>
</dbReference>
<organism evidence="4 5">
    <name type="scientific">Nematocida parisii (strain ERTm3)</name>
    <name type="common">Nematode killer fungus</name>
    <dbReference type="NCBI Taxonomy" id="935791"/>
    <lineage>
        <taxon>Eukaryota</taxon>
        <taxon>Fungi</taxon>
        <taxon>Fungi incertae sedis</taxon>
        <taxon>Microsporidia</taxon>
        <taxon>Nematocida</taxon>
    </lineage>
</organism>
<dbReference type="Gene3D" id="1.10.357.70">
    <property type="entry name" value="Exocyst complex component Sec6, C-terminal domain"/>
    <property type="match status" value="1"/>
</dbReference>
<dbReference type="HOGENOM" id="CLU_431537_0_0_1"/>
<proteinExistence type="inferred from homology"/>
<dbReference type="VEuPathDB" id="MicrosporidiaDB:NEQG_00645"/>
<dbReference type="GO" id="GO:0006887">
    <property type="term" value="P:exocytosis"/>
    <property type="evidence" value="ECO:0007669"/>
    <property type="project" value="UniProtKB-KW"/>
</dbReference>
<dbReference type="PANTHER" id="PTHR21292">
    <property type="entry name" value="EXOCYST COMPLEX COMPONENT SEC6-RELATED"/>
    <property type="match status" value="1"/>
</dbReference>
<evidence type="ECO:0000313" key="4">
    <source>
        <dbReference type="EMBL" id="EIJ88826.1"/>
    </source>
</evidence>
<evidence type="ECO:0000256" key="1">
    <source>
        <dbReference type="ARBA" id="ARBA00009447"/>
    </source>
</evidence>
<dbReference type="OMA" id="LAYDSHY"/>
<dbReference type="EMBL" id="GL870877">
    <property type="protein sequence ID" value="EIJ88826.1"/>
    <property type="molecule type" value="Genomic_DNA"/>
</dbReference>
<keyword evidence="5" id="KW-1185">Reference proteome</keyword>
<dbReference type="Gene3D" id="1.10.357.50">
    <property type="match status" value="1"/>
</dbReference>
<keyword evidence="2" id="KW-0813">Transport</keyword>
<dbReference type="AlphaFoldDB" id="I3EHX9"/>
<dbReference type="Proteomes" id="UP000002872">
    <property type="component" value="Unassembled WGS sequence"/>
</dbReference>
<dbReference type="GO" id="GO:0000149">
    <property type="term" value="F:SNARE binding"/>
    <property type="evidence" value="ECO:0007669"/>
    <property type="project" value="TreeGrafter"/>
</dbReference>
<evidence type="ECO:0000313" key="5">
    <source>
        <dbReference type="Proteomes" id="UP000002872"/>
    </source>
</evidence>
<name>I3EHX9_NEMP3</name>